<dbReference type="Pfam" id="PF00211">
    <property type="entry name" value="Guanylate_cyc"/>
    <property type="match status" value="1"/>
</dbReference>
<dbReference type="InterPro" id="IPR001054">
    <property type="entry name" value="A/G_cyclase"/>
</dbReference>
<comment type="caution">
    <text evidence="2">The sequence shown here is derived from an EMBL/GenBank/DDBJ whole genome shotgun (WGS) entry which is preliminary data.</text>
</comment>
<dbReference type="Proteomes" id="UP001642464">
    <property type="component" value="Unassembled WGS sequence"/>
</dbReference>
<reference evidence="2 3" key="1">
    <citation type="submission" date="2024-02" db="EMBL/GenBank/DDBJ databases">
        <authorList>
            <person name="Chen Y."/>
            <person name="Shah S."/>
            <person name="Dougan E. K."/>
            <person name="Thang M."/>
            <person name="Chan C."/>
        </authorList>
    </citation>
    <scope>NUCLEOTIDE SEQUENCE [LARGE SCALE GENOMIC DNA]</scope>
</reference>
<dbReference type="EMBL" id="CAXAMM010007668">
    <property type="protein sequence ID" value="CAK9014948.1"/>
    <property type="molecule type" value="Genomic_DNA"/>
</dbReference>
<dbReference type="CDD" id="cd07302">
    <property type="entry name" value="CHD"/>
    <property type="match status" value="2"/>
</dbReference>
<evidence type="ECO:0000313" key="2">
    <source>
        <dbReference type="EMBL" id="CAK9014948.1"/>
    </source>
</evidence>
<dbReference type="SUPFAM" id="SSF55073">
    <property type="entry name" value="Nucleotide cyclase"/>
    <property type="match status" value="2"/>
</dbReference>
<dbReference type="PROSITE" id="PS50125">
    <property type="entry name" value="GUANYLATE_CYCLASE_2"/>
    <property type="match status" value="2"/>
</dbReference>
<accession>A0ABP0JKS2</accession>
<keyword evidence="3" id="KW-1185">Reference proteome</keyword>
<evidence type="ECO:0000259" key="1">
    <source>
        <dbReference type="PROSITE" id="PS50125"/>
    </source>
</evidence>
<dbReference type="Gene3D" id="3.30.70.1230">
    <property type="entry name" value="Nucleotide cyclase"/>
    <property type="match status" value="2"/>
</dbReference>
<name>A0ABP0JKS2_9DINO</name>
<dbReference type="PANTHER" id="PTHR47455">
    <property type="entry name" value="ADENYLYL CYCLASE BETA"/>
    <property type="match status" value="1"/>
</dbReference>
<dbReference type="InterPro" id="IPR029787">
    <property type="entry name" value="Nucleotide_cyclase"/>
</dbReference>
<dbReference type="PANTHER" id="PTHR47455:SF1">
    <property type="entry name" value="GUANYLATE CYCLASE DOMAIN-CONTAINING PROTEIN"/>
    <property type="match status" value="1"/>
</dbReference>
<feature type="domain" description="Guanylate cyclase" evidence="1">
    <location>
        <begin position="343"/>
        <end position="465"/>
    </location>
</feature>
<organism evidence="2 3">
    <name type="scientific">Durusdinium trenchii</name>
    <dbReference type="NCBI Taxonomy" id="1381693"/>
    <lineage>
        <taxon>Eukaryota</taxon>
        <taxon>Sar</taxon>
        <taxon>Alveolata</taxon>
        <taxon>Dinophyceae</taxon>
        <taxon>Suessiales</taxon>
        <taxon>Symbiodiniaceae</taxon>
        <taxon>Durusdinium</taxon>
    </lineage>
</organism>
<feature type="domain" description="Guanylate cyclase" evidence="1">
    <location>
        <begin position="79"/>
        <end position="135"/>
    </location>
</feature>
<proteinExistence type="predicted"/>
<gene>
    <name evidence="2" type="ORF">SCF082_LOCUS12544</name>
</gene>
<protein>
    <submittedName>
        <fullName evidence="2">Adenylate cyclase type 10 (AH-related protein) (Adenylate cyclase homolog) (Germ cell soluble adenylyl cyclase) (HsAC) (SAC) (Testicular soluble adenylyl cyclase)</fullName>
    </submittedName>
</protein>
<sequence length="1037" mass="113025">MSADDFLPGQIVDEPPSTAEVLANITVDKLDDSVKKWLNDQNTQTLNGALAFVPFILQQAYYEGQLDEKQIVIHKGSGGVVFSDASGFTALTETLAKKSNGAELLSQCLTAFFTPLIDLINAYRGDTIKFSGDALTIYFPSVDDTKSSAFNGIVPPHGSFGLDDLGPMATAVLRASACCIEIHKRLHMFETGVDGVTLCLHIGLGCGDISILQVGGVVPPETHIARIEYLISGAPLEQISIAEPLAKNGETCLSPQAWELVKDCVIEGRPIEDRMDFHLLLRMDESKYTFPTIKYATQLYDSRAENCFKLGQLEITRRYIPSAVFKQIECGTLPYVNEMRKISVIFINGSGLDVMSPDGPKQAQELMSSVQKVCYSHEGTLNKFLIDDKGMLFLLVFGLPPLVHPDDPARAVLASMELVKVFKRLNLIGRFGVTTGRSYCGVCGSAKRMEYTVLGDCVNLSARLMANAPPLSVLADEETSRHTTGEMHFKALAPIKVKGKANPIPIFQPMPREANGVCGVTLDRKIRFPWYDHLLDGSSLTSKDPVTAAKAKVQHLCSIHKWTANMKVAEMLGGSFNKALHSPDSTIGTSPVRAKAPAGSPFADGGLVVIEGATGTGKIELAEHIVAHCATQFQTMPVFGTMGPRPGESTRMAIELLRSTVAVHRLLNQSLPPEDAQALEKLLPQQHAGSLEMLTDLVEERALADTAAVLDVALKVIIALIAGLRSKTGILVVLEFEQGTNLFEKTAKDDLAIFWRFTSELSLLVNKERSVAGLVLVREANQEQQCVKDAMASGNLLSLRGLSEEHILEYLASYLGIPEDAVPPPLRRFVSQVTMGNPLYIRETLDQLLQDGNLKVKPGASASAALDKIDIAAWSHTAMVGGTVCNIESLDPIEMAALKMSTCFEGSFTLPDLAASSCSQWGGATHFDLLRLFRATRKLVSRGFIDKVPPPSRDSPRQSVNGDGFGDTQYFAMQSALIRTVGASMVLEAQKKSVKRNALIDRVLKQDLPDRMTELAAKKSVQHIPWYYERALRRMLP</sequence>
<evidence type="ECO:0000313" key="3">
    <source>
        <dbReference type="Proteomes" id="UP001642464"/>
    </source>
</evidence>